<name>A0A410P721_VELA1</name>
<keyword evidence="2" id="KW-0456">Lyase</keyword>
<keyword evidence="1" id="KW-0472">Membrane</keyword>
<dbReference type="Proteomes" id="UP000287243">
    <property type="component" value="Chromosome"/>
</dbReference>
<evidence type="ECO:0000313" key="2">
    <source>
        <dbReference type="EMBL" id="QAT18016.1"/>
    </source>
</evidence>
<organism evidence="2 3">
    <name type="scientific">Velamenicoccus archaeovorus</name>
    <dbReference type="NCBI Taxonomy" id="1930593"/>
    <lineage>
        <taxon>Bacteria</taxon>
        <taxon>Pseudomonadati</taxon>
        <taxon>Candidatus Omnitrophota</taxon>
        <taxon>Candidatus Velamenicoccus</taxon>
    </lineage>
</organism>
<keyword evidence="3" id="KW-1185">Reference proteome</keyword>
<sequence length="162" mass="18273">MNIDIVVLFLMALSALWTVMTRSLLRSAIGLALTSAMLTILMFRLHAPLAAVFELSVCSGLISVVFIATISLTQPMSQEKVLQHMKDRLERFWYLPILLILTGIVLSFLNLKFNLILPAPEIEKDPRIVLWNQRPLDLLGQIIMLLTGAFGIVILFREAKKK</sequence>
<dbReference type="AlphaFoldDB" id="A0A410P721"/>
<dbReference type="Gene3D" id="1.20.120.1200">
    <property type="entry name" value="NADH-ubiquinone/plastoquinone oxidoreductase chain 6, subunit NuoJ"/>
    <property type="match status" value="1"/>
</dbReference>
<feature type="transmembrane region" description="Helical" evidence="1">
    <location>
        <begin position="92"/>
        <end position="111"/>
    </location>
</feature>
<dbReference type="EMBL" id="CP019384">
    <property type="protein sequence ID" value="QAT18016.1"/>
    <property type="molecule type" value="Genomic_DNA"/>
</dbReference>
<reference evidence="2 3" key="1">
    <citation type="submission" date="2017-01" db="EMBL/GenBank/DDBJ databases">
        <title>First insights into the biology of 'candidatus Vampirococcus archaeovorus'.</title>
        <authorList>
            <person name="Kizina J."/>
            <person name="Jordan S."/>
            <person name="Stueber K."/>
            <person name="Reinhardt R."/>
            <person name="Harder J."/>
        </authorList>
    </citation>
    <scope>NUCLEOTIDE SEQUENCE [LARGE SCALE GENOMIC DNA]</scope>
    <source>
        <strain evidence="2 3">LiM</strain>
    </source>
</reference>
<gene>
    <name evidence="2" type="ORF">BU251_04540</name>
</gene>
<dbReference type="InterPro" id="IPR042106">
    <property type="entry name" value="Nuo/plastoQ_OxRdtase_6_NuoJ"/>
</dbReference>
<evidence type="ECO:0000313" key="3">
    <source>
        <dbReference type="Proteomes" id="UP000287243"/>
    </source>
</evidence>
<feature type="transmembrane region" description="Helical" evidence="1">
    <location>
        <begin position="45"/>
        <end position="72"/>
    </location>
</feature>
<proteinExistence type="predicted"/>
<dbReference type="KEGG" id="vai:BU251_04540"/>
<accession>A0A410P721</accession>
<feature type="transmembrane region" description="Helical" evidence="1">
    <location>
        <begin position="138"/>
        <end position="156"/>
    </location>
</feature>
<dbReference type="GO" id="GO:0016829">
    <property type="term" value="F:lyase activity"/>
    <property type="evidence" value="ECO:0007669"/>
    <property type="project" value="UniProtKB-KW"/>
</dbReference>
<keyword evidence="1" id="KW-1133">Transmembrane helix</keyword>
<protein>
    <submittedName>
        <fullName evidence="2">3-hydroxy-3-isohexenylglutaryl-CoA/hydroxy-methylglutaryl-CoA lyase</fullName>
    </submittedName>
</protein>
<keyword evidence="1" id="KW-0812">Transmembrane</keyword>
<evidence type="ECO:0000256" key="1">
    <source>
        <dbReference type="SAM" id="Phobius"/>
    </source>
</evidence>